<dbReference type="AlphaFoldDB" id="A0A0F3GQN5"/>
<sequence>MSRNCRYAAIFALIKKLTTGVSMTNLEKLQTMLLHWKEHNVEHAGTYEGWSEIMSKEGHTELSQVMQTIAAESLRVNELFDKALGLLKERL</sequence>
<reference evidence="2 3" key="1">
    <citation type="submission" date="2015-02" db="EMBL/GenBank/DDBJ databases">
        <title>Single-cell genomics of uncultivated deep-branching MTB reveals a conserved set of magnetosome genes.</title>
        <authorList>
            <person name="Kolinko S."/>
            <person name="Richter M."/>
            <person name="Glockner F.O."/>
            <person name="Brachmann A."/>
            <person name="Schuler D."/>
        </authorList>
    </citation>
    <scope>NUCLEOTIDE SEQUENCE [LARGE SCALE GENOMIC DNA]</scope>
    <source>
        <strain evidence="2">TM-1</strain>
    </source>
</reference>
<proteinExistence type="predicted"/>
<comment type="caution">
    <text evidence="2">The sequence shown here is derived from an EMBL/GenBank/DDBJ whole genome shotgun (WGS) entry which is preliminary data.</text>
</comment>
<evidence type="ECO:0000259" key="1">
    <source>
        <dbReference type="Pfam" id="PF26551"/>
    </source>
</evidence>
<accession>A0A0F3GQN5</accession>
<dbReference type="Proteomes" id="UP000033423">
    <property type="component" value="Unassembled WGS sequence"/>
</dbReference>
<protein>
    <recommendedName>
        <fullName evidence="1">DUF8180 domain-containing protein</fullName>
    </recommendedName>
</protein>
<keyword evidence="3" id="KW-1185">Reference proteome</keyword>
<dbReference type="InterPro" id="IPR058493">
    <property type="entry name" value="DUF8180"/>
</dbReference>
<name>A0A0F3GQN5_9BACT</name>
<feature type="domain" description="DUF8180" evidence="1">
    <location>
        <begin position="29"/>
        <end position="87"/>
    </location>
</feature>
<evidence type="ECO:0000313" key="2">
    <source>
        <dbReference type="EMBL" id="KJU84225.1"/>
    </source>
</evidence>
<gene>
    <name evidence="2" type="ORF">MBAV_003582</name>
</gene>
<dbReference type="EMBL" id="LACI01001565">
    <property type="protein sequence ID" value="KJU84225.1"/>
    <property type="molecule type" value="Genomic_DNA"/>
</dbReference>
<dbReference type="Pfam" id="PF26551">
    <property type="entry name" value="DUF8180"/>
    <property type="match status" value="1"/>
</dbReference>
<organism evidence="2 3">
    <name type="scientific">Candidatus Magnetobacterium bavaricum</name>
    <dbReference type="NCBI Taxonomy" id="29290"/>
    <lineage>
        <taxon>Bacteria</taxon>
        <taxon>Pseudomonadati</taxon>
        <taxon>Nitrospirota</taxon>
        <taxon>Thermodesulfovibrionia</taxon>
        <taxon>Thermodesulfovibrionales</taxon>
        <taxon>Candidatus Magnetobacteriaceae</taxon>
        <taxon>Candidatus Magnetobacterium</taxon>
    </lineage>
</organism>
<evidence type="ECO:0000313" key="3">
    <source>
        <dbReference type="Proteomes" id="UP000033423"/>
    </source>
</evidence>